<dbReference type="RefSeq" id="WP_204071773.1">
    <property type="nucleotide sequence ID" value="NZ_BAABHI010000012.1"/>
</dbReference>
<evidence type="ECO:0000313" key="3">
    <source>
        <dbReference type="Proteomes" id="UP000622547"/>
    </source>
</evidence>
<feature type="region of interest" description="Disordered" evidence="1">
    <location>
        <begin position="116"/>
        <end position="140"/>
    </location>
</feature>
<evidence type="ECO:0000256" key="1">
    <source>
        <dbReference type="SAM" id="MobiDB-lite"/>
    </source>
</evidence>
<evidence type="ECO:0000313" key="2">
    <source>
        <dbReference type="EMBL" id="GII36070.1"/>
    </source>
</evidence>
<keyword evidence="3" id="KW-1185">Reference proteome</keyword>
<accession>A0A8J3U0K9</accession>
<protein>
    <submittedName>
        <fullName evidence="2">Uncharacterized protein</fullName>
    </submittedName>
</protein>
<dbReference type="AlphaFoldDB" id="A0A8J3U0K9"/>
<organism evidence="2 3">
    <name type="scientific">Planotetraspora phitsanulokensis</name>
    <dbReference type="NCBI Taxonomy" id="575192"/>
    <lineage>
        <taxon>Bacteria</taxon>
        <taxon>Bacillati</taxon>
        <taxon>Actinomycetota</taxon>
        <taxon>Actinomycetes</taxon>
        <taxon>Streptosporangiales</taxon>
        <taxon>Streptosporangiaceae</taxon>
        <taxon>Planotetraspora</taxon>
    </lineage>
</organism>
<proteinExistence type="predicted"/>
<name>A0A8J3U0K9_9ACTN</name>
<reference evidence="2 3" key="1">
    <citation type="submission" date="2021-01" db="EMBL/GenBank/DDBJ databases">
        <title>Whole genome shotgun sequence of Planotetraspora phitsanulokensis NBRC 104273.</title>
        <authorList>
            <person name="Komaki H."/>
            <person name="Tamura T."/>
        </authorList>
    </citation>
    <scope>NUCLEOTIDE SEQUENCE [LARGE SCALE GENOMIC DNA]</scope>
    <source>
        <strain evidence="2 3">NBRC 104273</strain>
    </source>
</reference>
<dbReference type="EMBL" id="BOOP01000003">
    <property type="protein sequence ID" value="GII36070.1"/>
    <property type="molecule type" value="Genomic_DNA"/>
</dbReference>
<dbReference type="Proteomes" id="UP000622547">
    <property type="component" value="Unassembled WGS sequence"/>
</dbReference>
<gene>
    <name evidence="2" type="ORF">Pph01_10730</name>
</gene>
<sequence>MTIMTIVQTTAASIGRLGLAAAAFGRPALGRAGERPGAAGRSAETATGARLSLSDSLYELLVNASIATGWLSERRTLYSRSLGKDAKVMVTAKDVLVAAAVVTGAAALIGKVAARREPPADGPVSEEEPSPQGAVDAEGNGGYVQTMTTLNRTFALLGVAATPFINFALFDSYHPHPLRSFFSLW</sequence>
<comment type="caution">
    <text evidence="2">The sequence shown here is derived from an EMBL/GenBank/DDBJ whole genome shotgun (WGS) entry which is preliminary data.</text>
</comment>